<dbReference type="InterPro" id="IPR055342">
    <property type="entry name" value="MreC_beta-barrel_core"/>
</dbReference>
<evidence type="ECO:0000256" key="5">
    <source>
        <dbReference type="SAM" id="MobiDB-lite"/>
    </source>
</evidence>
<comment type="similarity">
    <text evidence="1">Belongs to the MreC family.</text>
</comment>
<evidence type="ECO:0000259" key="7">
    <source>
        <dbReference type="Pfam" id="PF04085"/>
    </source>
</evidence>
<feature type="compositionally biased region" description="Pro residues" evidence="5">
    <location>
        <begin position="337"/>
        <end position="348"/>
    </location>
</feature>
<gene>
    <name evidence="8" type="primary">mreC</name>
    <name evidence="8" type="ORF">ABOZ73_01040</name>
</gene>
<dbReference type="InterPro" id="IPR042177">
    <property type="entry name" value="Cell/Rod_1"/>
</dbReference>
<keyword evidence="6" id="KW-1133">Transmembrane helix</keyword>
<reference evidence="8" key="1">
    <citation type="submission" date="2024-06" db="EMBL/GenBank/DDBJ databases">
        <title>Caulobacter inopinatus, sp. nov.</title>
        <authorList>
            <person name="Donachie S.P."/>
        </authorList>
    </citation>
    <scope>NUCLEOTIDE SEQUENCE</scope>
    <source>
        <strain evidence="8">73W</strain>
    </source>
</reference>
<name>A0AB39KUK4_9CAUL</name>
<dbReference type="PANTHER" id="PTHR34138:SF1">
    <property type="entry name" value="CELL SHAPE-DETERMINING PROTEIN MREC"/>
    <property type="match status" value="1"/>
</dbReference>
<protein>
    <recommendedName>
        <fullName evidence="2">Cell shape-determining protein MreC</fullName>
    </recommendedName>
    <alternativeName>
        <fullName evidence="4">Cell shape protein MreC</fullName>
    </alternativeName>
</protein>
<sequence>MALKEGQFGELKVPLTWTAAVALIVAGIVAVALLVNDRRETLQNQAYGVTRQAVDTVAAPVSGAVSAPGRWTRSFADWVGDYFFAVSDNRRLKAELVEMRQWRDVALAQRDINERYRTLMGLRTDPPIPMVAARVISDSRGPYANTRLADAGGDKGVISGNPVMSEHGLIGRVVGVGSNVSRVLLLTDTTSRTPVMIDRTNARSILTGDGGPNPRLEYLRGRDPVKEGDRIVTSGDGGVLPRGLPVGVAVKGLDGAWRVALFANSTPIDYVRILLFKDFAQLADQKSLSTTQLPTINTEDPEARKVQTILGNVAPPTAGATPPAASATTPPATATPAPAPSAPRPPAPQLAAPATTPGTPQ</sequence>
<dbReference type="RefSeq" id="WP_369059999.1">
    <property type="nucleotide sequence ID" value="NZ_CP158375.1"/>
</dbReference>
<feature type="compositionally biased region" description="Low complexity" evidence="5">
    <location>
        <begin position="349"/>
        <end position="361"/>
    </location>
</feature>
<organism evidence="8">
    <name type="scientific">Caulobacter sp. 73W</name>
    <dbReference type="NCBI Taxonomy" id="3161137"/>
    <lineage>
        <taxon>Bacteria</taxon>
        <taxon>Pseudomonadati</taxon>
        <taxon>Pseudomonadota</taxon>
        <taxon>Alphaproteobacteria</taxon>
        <taxon>Caulobacterales</taxon>
        <taxon>Caulobacteraceae</taxon>
        <taxon>Caulobacter</taxon>
    </lineage>
</organism>
<dbReference type="InterPro" id="IPR007221">
    <property type="entry name" value="MreC"/>
</dbReference>
<keyword evidence="6" id="KW-0472">Membrane</keyword>
<keyword evidence="3" id="KW-0133">Cell shape</keyword>
<evidence type="ECO:0000313" key="8">
    <source>
        <dbReference type="EMBL" id="XDO97043.1"/>
    </source>
</evidence>
<feature type="region of interest" description="Disordered" evidence="5">
    <location>
        <begin position="313"/>
        <end position="361"/>
    </location>
</feature>
<proteinExistence type="inferred from homology"/>
<feature type="domain" description="Rod shape-determining protein MreC beta-barrel core" evidence="7">
    <location>
        <begin position="135"/>
        <end position="273"/>
    </location>
</feature>
<dbReference type="EMBL" id="CP158375">
    <property type="protein sequence ID" value="XDO97043.1"/>
    <property type="molecule type" value="Genomic_DNA"/>
</dbReference>
<evidence type="ECO:0000256" key="2">
    <source>
        <dbReference type="ARBA" id="ARBA00013855"/>
    </source>
</evidence>
<keyword evidence="6" id="KW-0812">Transmembrane</keyword>
<dbReference type="AlphaFoldDB" id="A0AB39KUK4"/>
<dbReference type="Pfam" id="PF04085">
    <property type="entry name" value="MreC"/>
    <property type="match status" value="1"/>
</dbReference>
<dbReference type="Gene3D" id="2.40.10.350">
    <property type="entry name" value="Rod shape-determining protein MreC, domain 2"/>
    <property type="match status" value="1"/>
</dbReference>
<evidence type="ECO:0000256" key="1">
    <source>
        <dbReference type="ARBA" id="ARBA00009369"/>
    </source>
</evidence>
<dbReference type="PANTHER" id="PTHR34138">
    <property type="entry name" value="CELL SHAPE-DETERMINING PROTEIN MREC"/>
    <property type="match status" value="1"/>
</dbReference>
<accession>A0AB39KUK4</accession>
<evidence type="ECO:0000256" key="6">
    <source>
        <dbReference type="SAM" id="Phobius"/>
    </source>
</evidence>
<dbReference type="NCBIfam" id="NF010533">
    <property type="entry name" value="PRK13922.9-5"/>
    <property type="match status" value="1"/>
</dbReference>
<dbReference type="GO" id="GO:0008360">
    <property type="term" value="P:regulation of cell shape"/>
    <property type="evidence" value="ECO:0007669"/>
    <property type="project" value="UniProtKB-KW"/>
</dbReference>
<dbReference type="Gene3D" id="2.40.10.340">
    <property type="entry name" value="Rod shape-determining protein MreC, domain 1"/>
    <property type="match status" value="1"/>
</dbReference>
<dbReference type="InterPro" id="IPR042175">
    <property type="entry name" value="Cell/Rod_MreC_2"/>
</dbReference>
<feature type="compositionally biased region" description="Low complexity" evidence="5">
    <location>
        <begin position="314"/>
        <end position="336"/>
    </location>
</feature>
<dbReference type="GO" id="GO:0005886">
    <property type="term" value="C:plasma membrane"/>
    <property type="evidence" value="ECO:0007669"/>
    <property type="project" value="TreeGrafter"/>
</dbReference>
<evidence type="ECO:0000256" key="3">
    <source>
        <dbReference type="ARBA" id="ARBA00022960"/>
    </source>
</evidence>
<evidence type="ECO:0000256" key="4">
    <source>
        <dbReference type="ARBA" id="ARBA00032089"/>
    </source>
</evidence>
<feature type="transmembrane region" description="Helical" evidence="6">
    <location>
        <begin position="15"/>
        <end position="35"/>
    </location>
</feature>